<name>A0A2U1MSP3_ARTAN</name>
<comment type="caution">
    <text evidence="3">The sequence shown here is derived from an EMBL/GenBank/DDBJ whole genome shotgun (WGS) entry which is preliminary data.</text>
</comment>
<keyword evidence="1 3" id="KW-0696">RNA-directed RNA polymerase</keyword>
<dbReference type="GO" id="GO:0030422">
    <property type="term" value="P:siRNA processing"/>
    <property type="evidence" value="ECO:0007669"/>
    <property type="project" value="TreeGrafter"/>
</dbReference>
<evidence type="ECO:0000259" key="2">
    <source>
        <dbReference type="Pfam" id="PF05183"/>
    </source>
</evidence>
<gene>
    <name evidence="3" type="ORF">CTI12_AA346320</name>
</gene>
<sequence length="331" mass="36990">MLSKNLVVLREFSSIPYSREHKFPNLGGSLLGKGFRFSGVDEVQECHANAGTASAMLSMEQLYKKQTSEANLNPFEQALAKSSTKVSGDKFSDATPENGDAKSASDKSYNSIQVAQLKDLSEKAWIFVQDGRWLMGCLDQLTVLVHGQCFIQVSIPFVENWFAKHGSRFVETKRNLIVTEGYVVIAKNPCLQPGDVQKGDRPHTYEALGSDLDGDLYFVTRDEHPIPPTKQSWPPMEYTAAEAKKLPCDVRHMLGAVWVAYSSILSAMPCYVIGQLVAPADMSVYDRNGKTKIDRKLGMHLEDITMSFPVKFTLMFTNFFTPALPHYEFSH</sequence>
<dbReference type="PANTHER" id="PTHR23079">
    <property type="entry name" value="RNA-DEPENDENT RNA POLYMERASE"/>
    <property type="match status" value="1"/>
</dbReference>
<evidence type="ECO:0000313" key="3">
    <source>
        <dbReference type="EMBL" id="PWA64252.1"/>
    </source>
</evidence>
<feature type="domain" description="RDRP core" evidence="2">
    <location>
        <begin position="104"/>
        <end position="198"/>
    </location>
</feature>
<proteinExistence type="inferred from homology"/>
<dbReference type="AlphaFoldDB" id="A0A2U1MSP3"/>
<organism evidence="3 4">
    <name type="scientific">Artemisia annua</name>
    <name type="common">Sweet wormwood</name>
    <dbReference type="NCBI Taxonomy" id="35608"/>
    <lineage>
        <taxon>Eukaryota</taxon>
        <taxon>Viridiplantae</taxon>
        <taxon>Streptophyta</taxon>
        <taxon>Embryophyta</taxon>
        <taxon>Tracheophyta</taxon>
        <taxon>Spermatophyta</taxon>
        <taxon>Magnoliopsida</taxon>
        <taxon>eudicotyledons</taxon>
        <taxon>Gunneridae</taxon>
        <taxon>Pentapetalae</taxon>
        <taxon>asterids</taxon>
        <taxon>campanulids</taxon>
        <taxon>Asterales</taxon>
        <taxon>Asteraceae</taxon>
        <taxon>Asteroideae</taxon>
        <taxon>Anthemideae</taxon>
        <taxon>Artemisiinae</taxon>
        <taxon>Artemisia</taxon>
    </lineage>
</organism>
<comment type="function">
    <text evidence="1">Probably involved in the RNA silencing pathway and required for the generation of small interfering RNAs (siRNAs).</text>
</comment>
<protein>
    <recommendedName>
        <fullName evidence="1">RNA-dependent RNA polymerase</fullName>
        <ecNumber evidence="1">2.7.7.48</ecNumber>
    </recommendedName>
</protein>
<dbReference type="OrthoDB" id="6435754at2759"/>
<dbReference type="Pfam" id="PF05183">
    <property type="entry name" value="RdRP"/>
    <property type="match status" value="1"/>
</dbReference>
<dbReference type="GO" id="GO:0003723">
    <property type="term" value="F:RNA binding"/>
    <property type="evidence" value="ECO:0007669"/>
    <property type="project" value="UniProtKB-KW"/>
</dbReference>
<dbReference type="GO" id="GO:0031380">
    <property type="term" value="C:nuclear RNA-directed RNA polymerase complex"/>
    <property type="evidence" value="ECO:0007669"/>
    <property type="project" value="TreeGrafter"/>
</dbReference>
<dbReference type="PANTHER" id="PTHR23079:SF18">
    <property type="entry name" value="RNA-DEPENDENT RNA POLYMERASE 6"/>
    <property type="match status" value="1"/>
</dbReference>
<evidence type="ECO:0000256" key="1">
    <source>
        <dbReference type="RuleBase" id="RU363098"/>
    </source>
</evidence>
<evidence type="ECO:0000313" key="4">
    <source>
        <dbReference type="Proteomes" id="UP000245207"/>
    </source>
</evidence>
<comment type="similarity">
    <text evidence="1">Belongs to the RdRP family.</text>
</comment>
<reference evidence="3 4" key="1">
    <citation type="journal article" date="2018" name="Mol. Plant">
        <title>The genome of Artemisia annua provides insight into the evolution of Asteraceae family and artemisinin biosynthesis.</title>
        <authorList>
            <person name="Shen Q."/>
            <person name="Zhang L."/>
            <person name="Liao Z."/>
            <person name="Wang S."/>
            <person name="Yan T."/>
            <person name="Shi P."/>
            <person name="Liu M."/>
            <person name="Fu X."/>
            <person name="Pan Q."/>
            <person name="Wang Y."/>
            <person name="Lv Z."/>
            <person name="Lu X."/>
            <person name="Zhang F."/>
            <person name="Jiang W."/>
            <person name="Ma Y."/>
            <person name="Chen M."/>
            <person name="Hao X."/>
            <person name="Li L."/>
            <person name="Tang Y."/>
            <person name="Lv G."/>
            <person name="Zhou Y."/>
            <person name="Sun X."/>
            <person name="Brodelius P.E."/>
            <person name="Rose J.K.C."/>
            <person name="Tang K."/>
        </authorList>
    </citation>
    <scope>NUCLEOTIDE SEQUENCE [LARGE SCALE GENOMIC DNA]</scope>
    <source>
        <strain evidence="4">cv. Huhao1</strain>
        <tissue evidence="3">Leaf</tissue>
    </source>
</reference>
<keyword evidence="1" id="KW-0808">Transferase</keyword>
<dbReference type="EMBL" id="PKPP01004462">
    <property type="protein sequence ID" value="PWA64252.1"/>
    <property type="molecule type" value="Genomic_DNA"/>
</dbReference>
<dbReference type="EC" id="2.7.7.48" evidence="1"/>
<keyword evidence="1" id="KW-0943">RNA-mediated gene silencing</keyword>
<keyword evidence="1" id="KW-0694">RNA-binding</keyword>
<dbReference type="GO" id="GO:0003968">
    <property type="term" value="F:RNA-directed RNA polymerase activity"/>
    <property type="evidence" value="ECO:0007669"/>
    <property type="project" value="UniProtKB-KW"/>
</dbReference>
<dbReference type="InterPro" id="IPR057596">
    <property type="entry name" value="RDRP_core"/>
</dbReference>
<dbReference type="STRING" id="35608.A0A2U1MSP3"/>
<dbReference type="Proteomes" id="UP000245207">
    <property type="component" value="Unassembled WGS sequence"/>
</dbReference>
<comment type="catalytic activity">
    <reaction evidence="1">
        <text>RNA(n) + a ribonucleoside 5'-triphosphate = RNA(n+1) + diphosphate</text>
        <dbReference type="Rhea" id="RHEA:21248"/>
        <dbReference type="Rhea" id="RHEA-COMP:14527"/>
        <dbReference type="Rhea" id="RHEA-COMP:17342"/>
        <dbReference type="ChEBI" id="CHEBI:33019"/>
        <dbReference type="ChEBI" id="CHEBI:61557"/>
        <dbReference type="ChEBI" id="CHEBI:140395"/>
        <dbReference type="EC" id="2.7.7.48"/>
    </reaction>
</comment>
<accession>A0A2U1MSP3</accession>
<dbReference type="InterPro" id="IPR007855">
    <property type="entry name" value="RDRP"/>
</dbReference>
<keyword evidence="4" id="KW-1185">Reference proteome</keyword>
<keyword evidence="1" id="KW-0548">Nucleotidyltransferase</keyword>